<keyword evidence="4" id="KW-1185">Reference proteome</keyword>
<dbReference type="Pfam" id="PF14111">
    <property type="entry name" value="DUF4283"/>
    <property type="match status" value="1"/>
</dbReference>
<organism evidence="3 4">
    <name type="scientific">Perilla frutescens var. hirtella</name>
    <name type="common">Perilla citriodora</name>
    <name type="synonym">Perilla setoyensis</name>
    <dbReference type="NCBI Taxonomy" id="608512"/>
    <lineage>
        <taxon>Eukaryota</taxon>
        <taxon>Viridiplantae</taxon>
        <taxon>Streptophyta</taxon>
        <taxon>Embryophyta</taxon>
        <taxon>Tracheophyta</taxon>
        <taxon>Spermatophyta</taxon>
        <taxon>Magnoliopsida</taxon>
        <taxon>eudicotyledons</taxon>
        <taxon>Gunneridae</taxon>
        <taxon>Pentapetalae</taxon>
        <taxon>asterids</taxon>
        <taxon>lamiids</taxon>
        <taxon>Lamiales</taxon>
        <taxon>Lamiaceae</taxon>
        <taxon>Nepetoideae</taxon>
        <taxon>Elsholtzieae</taxon>
        <taxon>Perilla</taxon>
    </lineage>
</organism>
<name>A0AAD4JKH0_PERFH</name>
<evidence type="ECO:0000313" key="3">
    <source>
        <dbReference type="EMBL" id="KAH6835505.1"/>
    </source>
</evidence>
<feature type="compositionally biased region" description="Basic residues" evidence="1">
    <location>
        <begin position="283"/>
        <end position="293"/>
    </location>
</feature>
<dbReference type="InterPro" id="IPR025558">
    <property type="entry name" value="DUF4283"/>
</dbReference>
<feature type="region of interest" description="Disordered" evidence="1">
    <location>
        <begin position="268"/>
        <end position="314"/>
    </location>
</feature>
<proteinExistence type="predicted"/>
<evidence type="ECO:0000256" key="1">
    <source>
        <dbReference type="SAM" id="MobiDB-lite"/>
    </source>
</evidence>
<dbReference type="PANTHER" id="PTHR31286:SF168">
    <property type="entry name" value="DUF4283 DOMAIN-CONTAINING PROTEIN"/>
    <property type="match status" value="1"/>
</dbReference>
<sequence length="314" mass="35032">MEAALALTSSFKGLALQAVEPTEDDVILGSDELDSVHDCFLLGYFGSRFPGKEALLHLCNSWNVQVRFHALPTGWIIFIFGNEFDSQRVLQSGPYFVEGRPLVMKSMPECFEFEDEMIKTVPVWIRLPSLPLDCWNGAALSKIASKVGTPLCSDVDTSTKEKVSFARVLVEVDVSETLDRSVRIKLPVGKSKTRVQPVVFEREPGFYSFRSSVSNQPQMELVAAASVNNAPMMEMEKYYVEDKSGLENAIAKKKLVAAKGINEIEVEPILGDGDDVGKESSPRKSKSKKKRRKEAIMNEEEEEGEKPFKISRVD</sequence>
<reference evidence="3 4" key="1">
    <citation type="journal article" date="2021" name="Nat. Commun.">
        <title>Incipient diploidization of the medicinal plant Perilla within 10,000 years.</title>
        <authorList>
            <person name="Zhang Y."/>
            <person name="Shen Q."/>
            <person name="Leng L."/>
            <person name="Zhang D."/>
            <person name="Chen S."/>
            <person name="Shi Y."/>
            <person name="Ning Z."/>
            <person name="Chen S."/>
        </authorList>
    </citation>
    <scope>NUCLEOTIDE SEQUENCE [LARGE SCALE GENOMIC DNA]</scope>
    <source>
        <strain evidence="4">cv. PC099</strain>
    </source>
</reference>
<dbReference type="AlphaFoldDB" id="A0AAD4JKH0"/>
<dbReference type="Proteomes" id="UP001190926">
    <property type="component" value="Unassembled WGS sequence"/>
</dbReference>
<comment type="caution">
    <text evidence="3">The sequence shown here is derived from an EMBL/GenBank/DDBJ whole genome shotgun (WGS) entry which is preliminary data.</text>
</comment>
<evidence type="ECO:0000313" key="4">
    <source>
        <dbReference type="Proteomes" id="UP001190926"/>
    </source>
</evidence>
<evidence type="ECO:0000259" key="2">
    <source>
        <dbReference type="Pfam" id="PF14111"/>
    </source>
</evidence>
<feature type="domain" description="DUF4283" evidence="2">
    <location>
        <begin position="36"/>
        <end position="114"/>
    </location>
</feature>
<dbReference type="EMBL" id="SDAM02000034">
    <property type="protein sequence ID" value="KAH6835505.1"/>
    <property type="molecule type" value="Genomic_DNA"/>
</dbReference>
<feature type="compositionally biased region" description="Basic and acidic residues" evidence="1">
    <location>
        <begin position="305"/>
        <end position="314"/>
    </location>
</feature>
<gene>
    <name evidence="3" type="ORF">C2S53_006376</name>
</gene>
<protein>
    <recommendedName>
        <fullName evidence="2">DUF4283 domain-containing protein</fullName>
    </recommendedName>
</protein>
<dbReference type="PANTHER" id="PTHR31286">
    <property type="entry name" value="GLYCINE-RICH CELL WALL STRUCTURAL PROTEIN 1.8-LIKE"/>
    <property type="match status" value="1"/>
</dbReference>
<accession>A0AAD4JKH0</accession>
<dbReference type="InterPro" id="IPR040256">
    <property type="entry name" value="At4g02000-like"/>
</dbReference>